<keyword evidence="2" id="KW-1185">Reference proteome</keyword>
<protein>
    <submittedName>
        <fullName evidence="1">Uncharacterized protein</fullName>
    </submittedName>
</protein>
<evidence type="ECO:0000313" key="2">
    <source>
        <dbReference type="Proteomes" id="UP000556700"/>
    </source>
</evidence>
<evidence type="ECO:0000313" key="1">
    <source>
        <dbReference type="EMBL" id="CAD0010000.1"/>
    </source>
</evidence>
<proteinExistence type="predicted"/>
<accession>A0A6V6ZDY6</accession>
<reference evidence="1 2" key="1">
    <citation type="submission" date="2020-06" db="EMBL/GenBank/DDBJ databases">
        <authorList>
            <person name="Criscuolo A."/>
        </authorList>
    </citation>
    <scope>NUCLEOTIDE SEQUENCE [LARGE SCALE GENOMIC DNA]</scope>
    <source>
        <strain evidence="2">CIP 110025</strain>
    </source>
</reference>
<sequence>MVNLLVTYLEFNDPNSVISKCGLVQYKNSDTIQSLNNDGKRVFVFFDVENVPIDAGKSASIWSKVNKYSPLLKKGTGYDLWDPFWGDDSSLSVKDTDVENVNNFWEWHNNNIQTWANNGFYVLQSHMQTLHGSGNGSNPIYYNIAEQAADATYYLENDITTGDFISNNARNINHYIDLIKKGTIINIVQFDYIQHGGVMDAIINYYTNPTNRAPQPLHFQKPVYLKLNNLNRYIGYGSMSHSYLYPLISENEVFLKLVNFNNNISSSQIHDGDEILICTSEQEAGTKNQISVYQTNDLYYYNANSDHEKWIIYKDKKKSVINDGDYVWFENAGCNILRAYGIYLTTEKMTKPTRWIISIG</sequence>
<comment type="caution">
    <text evidence="1">The sequence shown here is derived from an EMBL/GenBank/DDBJ whole genome shotgun (WGS) entry which is preliminary data.</text>
</comment>
<gene>
    <name evidence="1" type="ORF">FLACHUCJ7_04640</name>
</gene>
<organism evidence="1 2">
    <name type="scientific">Flavobacterium chungangense</name>
    <dbReference type="NCBI Taxonomy" id="554283"/>
    <lineage>
        <taxon>Bacteria</taxon>
        <taxon>Pseudomonadati</taxon>
        <taxon>Bacteroidota</taxon>
        <taxon>Flavobacteriia</taxon>
        <taxon>Flavobacteriales</taxon>
        <taxon>Flavobacteriaceae</taxon>
        <taxon>Flavobacterium</taxon>
    </lineage>
</organism>
<name>A0A6V6ZDY6_9FLAO</name>
<dbReference type="EMBL" id="CAIJDO010000366">
    <property type="protein sequence ID" value="CAD0010000.1"/>
    <property type="molecule type" value="Genomic_DNA"/>
</dbReference>
<dbReference type="AlphaFoldDB" id="A0A6V6ZDY6"/>
<dbReference type="Proteomes" id="UP000556700">
    <property type="component" value="Unassembled WGS sequence"/>
</dbReference>